<dbReference type="AlphaFoldDB" id="A0A6G0TEI4"/>
<sequence length="236" mass="27896">MLTLFLLFRRFDQKCNNIGQMYLLTRLEFNGGLDDAGSLVKQCYITVSTPASDTYQVNLLGFQNEIYILLQSTTTLLSKKTAGPIHVLDNMFRDPTRVLDKICPDPIHAIIEIRTQLEYLHIQNFTYKSVKKKIFINMIEISDLMYRSISYSKSMMNWLYNLIFTTEMSVFVFFFKHLPSMPGKHTSALLNYKYNNLYNFTNHKLRLLSEYYVDYLRYQYSLSMNKPIRKEENQLS</sequence>
<reference evidence="1 2" key="1">
    <citation type="submission" date="2019-08" db="EMBL/GenBank/DDBJ databases">
        <title>The genome of the soybean aphid Biotype 1, its phylome, world population structure and adaptation to the North American continent.</title>
        <authorList>
            <person name="Giordano R."/>
            <person name="Donthu R.K."/>
            <person name="Hernandez A.G."/>
            <person name="Wright C.L."/>
            <person name="Zimin A.V."/>
        </authorList>
    </citation>
    <scope>NUCLEOTIDE SEQUENCE [LARGE SCALE GENOMIC DNA]</scope>
    <source>
        <tissue evidence="1">Whole aphids</tissue>
    </source>
</reference>
<keyword evidence="2" id="KW-1185">Reference proteome</keyword>
<comment type="caution">
    <text evidence="1">The sequence shown here is derived from an EMBL/GenBank/DDBJ whole genome shotgun (WGS) entry which is preliminary data.</text>
</comment>
<proteinExistence type="predicted"/>
<evidence type="ECO:0000313" key="1">
    <source>
        <dbReference type="EMBL" id="KAE9530884.1"/>
    </source>
</evidence>
<name>A0A6G0TEI4_APHGL</name>
<accession>A0A6G0TEI4</accession>
<evidence type="ECO:0000313" key="2">
    <source>
        <dbReference type="Proteomes" id="UP000475862"/>
    </source>
</evidence>
<dbReference type="Proteomes" id="UP000475862">
    <property type="component" value="Unassembled WGS sequence"/>
</dbReference>
<protein>
    <submittedName>
        <fullName evidence="1">Uncharacterized protein</fullName>
    </submittedName>
</protein>
<organism evidence="1 2">
    <name type="scientific">Aphis glycines</name>
    <name type="common">Soybean aphid</name>
    <dbReference type="NCBI Taxonomy" id="307491"/>
    <lineage>
        <taxon>Eukaryota</taxon>
        <taxon>Metazoa</taxon>
        <taxon>Ecdysozoa</taxon>
        <taxon>Arthropoda</taxon>
        <taxon>Hexapoda</taxon>
        <taxon>Insecta</taxon>
        <taxon>Pterygota</taxon>
        <taxon>Neoptera</taxon>
        <taxon>Paraneoptera</taxon>
        <taxon>Hemiptera</taxon>
        <taxon>Sternorrhyncha</taxon>
        <taxon>Aphidomorpha</taxon>
        <taxon>Aphidoidea</taxon>
        <taxon>Aphididae</taxon>
        <taxon>Aphidini</taxon>
        <taxon>Aphis</taxon>
        <taxon>Aphis</taxon>
    </lineage>
</organism>
<gene>
    <name evidence="1" type="ORF">AGLY_011346</name>
</gene>
<dbReference type="EMBL" id="VYZN01000042">
    <property type="protein sequence ID" value="KAE9530884.1"/>
    <property type="molecule type" value="Genomic_DNA"/>
</dbReference>